<reference evidence="3 4" key="1">
    <citation type="submission" date="2019-03" db="EMBL/GenBank/DDBJ databases">
        <title>Single cell metagenomics reveals metabolic interactions within the superorganism composed of flagellate Streblomastix strix and complex community of Bacteroidetes bacteria on its surface.</title>
        <authorList>
            <person name="Treitli S.C."/>
            <person name="Kolisko M."/>
            <person name="Husnik F."/>
            <person name="Keeling P."/>
            <person name="Hampl V."/>
        </authorList>
    </citation>
    <scope>NUCLEOTIDE SEQUENCE [LARGE SCALE GENOMIC DNA]</scope>
    <source>
        <strain evidence="3">ST1C</strain>
    </source>
</reference>
<dbReference type="AlphaFoldDB" id="A0A5J4VL30"/>
<comment type="caution">
    <text evidence="3">The sequence shown here is derived from an EMBL/GenBank/DDBJ whole genome shotgun (WGS) entry which is preliminary data.</text>
</comment>
<feature type="domain" description="FACT complex subunit SSRP1-like first PH" evidence="2">
    <location>
        <begin position="22"/>
        <end position="91"/>
    </location>
</feature>
<sequence length="308" mass="34981">LLSFNIKVQRLAKITSLTISDLARFPDINLLVPRGHHENEIGREVLVLRGQSNDNKIIYKSITHLTLLPKSKGSLFFVMTIDPPLKQGKTSEEITKFGGNIVCNMVGQKFVVITKVFHAMTGKKIMKPSGFTSSDGEQFLSCNLNTNSRDLFVLKKCLFFVHRPIYERLTATGSNSSQSFDLKLRMKDGSDMNLLILEEGEDDCEEGDDDFVDEEGDKTNVSGDIRKKRNLNEIKNKNKEDEEQSEDEQKNTRNELEGENSEQREKEMDLEYAEDGIDELQDELALLKEAGDGDSGNEQKGRRRKLRE</sequence>
<dbReference type="Gene3D" id="2.30.29.150">
    <property type="match status" value="1"/>
</dbReference>
<evidence type="ECO:0000313" key="4">
    <source>
        <dbReference type="Proteomes" id="UP000324800"/>
    </source>
</evidence>
<proteinExistence type="predicted"/>
<feature type="non-terminal residue" evidence="3">
    <location>
        <position position="1"/>
    </location>
</feature>
<dbReference type="InterPro" id="IPR048993">
    <property type="entry name" value="SSRP1-like_PH1"/>
</dbReference>
<dbReference type="SUPFAM" id="SSF50729">
    <property type="entry name" value="PH domain-like"/>
    <property type="match status" value="1"/>
</dbReference>
<accession>A0A5J4VL30</accession>
<evidence type="ECO:0000256" key="1">
    <source>
        <dbReference type="SAM" id="MobiDB-lite"/>
    </source>
</evidence>
<organism evidence="3 4">
    <name type="scientific">Streblomastix strix</name>
    <dbReference type="NCBI Taxonomy" id="222440"/>
    <lineage>
        <taxon>Eukaryota</taxon>
        <taxon>Metamonada</taxon>
        <taxon>Preaxostyla</taxon>
        <taxon>Oxymonadida</taxon>
        <taxon>Streblomastigidae</taxon>
        <taxon>Streblomastix</taxon>
    </lineage>
</organism>
<dbReference type="PANTHER" id="PTHR45849">
    <property type="entry name" value="FACT COMPLEX SUBUNIT SSRP1"/>
    <property type="match status" value="1"/>
</dbReference>
<feature type="compositionally biased region" description="Basic and acidic residues" evidence="1">
    <location>
        <begin position="247"/>
        <end position="269"/>
    </location>
</feature>
<protein>
    <submittedName>
        <fullName evidence="3">Putative FACT complex subunit SSRP1</fullName>
    </submittedName>
</protein>
<dbReference type="OrthoDB" id="498543at2759"/>
<gene>
    <name evidence="3" type="ORF">EZS28_021288</name>
</gene>
<feature type="compositionally biased region" description="Basic and acidic residues" evidence="1">
    <location>
        <begin position="230"/>
        <end position="240"/>
    </location>
</feature>
<evidence type="ECO:0000259" key="2">
    <source>
        <dbReference type="Pfam" id="PF21103"/>
    </source>
</evidence>
<dbReference type="GO" id="GO:0042393">
    <property type="term" value="F:histone binding"/>
    <property type="evidence" value="ECO:0007669"/>
    <property type="project" value="TreeGrafter"/>
</dbReference>
<feature type="region of interest" description="Disordered" evidence="1">
    <location>
        <begin position="202"/>
        <end position="308"/>
    </location>
</feature>
<name>A0A5J4VL30_9EUKA</name>
<dbReference type="Pfam" id="PF21103">
    <property type="entry name" value="PH1_SSRP1-like"/>
    <property type="match status" value="1"/>
</dbReference>
<dbReference type="EMBL" id="SNRW01006385">
    <property type="protein sequence ID" value="KAA6383184.1"/>
    <property type="molecule type" value="Genomic_DNA"/>
</dbReference>
<dbReference type="Gene3D" id="2.30.29.30">
    <property type="entry name" value="Pleckstrin-homology domain (PH domain)/Phosphotyrosine-binding domain (PTB)"/>
    <property type="match status" value="1"/>
</dbReference>
<dbReference type="InterPro" id="IPR050454">
    <property type="entry name" value="RTT106/SSRP1_HistChap/FACT"/>
</dbReference>
<dbReference type="Proteomes" id="UP000324800">
    <property type="component" value="Unassembled WGS sequence"/>
</dbReference>
<dbReference type="GO" id="GO:0031491">
    <property type="term" value="F:nucleosome binding"/>
    <property type="evidence" value="ECO:0007669"/>
    <property type="project" value="TreeGrafter"/>
</dbReference>
<dbReference type="GO" id="GO:0035101">
    <property type="term" value="C:FACT complex"/>
    <property type="evidence" value="ECO:0007669"/>
    <property type="project" value="TreeGrafter"/>
</dbReference>
<dbReference type="PANTHER" id="PTHR45849:SF1">
    <property type="entry name" value="FACT COMPLEX SUBUNIT SSRP1"/>
    <property type="match status" value="1"/>
</dbReference>
<feature type="compositionally biased region" description="Acidic residues" evidence="1">
    <location>
        <begin position="202"/>
        <end position="216"/>
    </location>
</feature>
<dbReference type="InterPro" id="IPR011993">
    <property type="entry name" value="PH-like_dom_sf"/>
</dbReference>
<evidence type="ECO:0000313" key="3">
    <source>
        <dbReference type="EMBL" id="KAA6383184.1"/>
    </source>
</evidence>
<feature type="compositionally biased region" description="Acidic residues" evidence="1">
    <location>
        <begin position="270"/>
        <end position="282"/>
    </location>
</feature>